<keyword evidence="1" id="KW-0175">Coiled coil</keyword>
<sequence length="117" mass="12899">MTMDQLMQGMLLLACLGLGLFCLTLARRLRKLNDLETGLGGAIAVMAAEVDRLERAIRSARDEAMEASSRLADEIETARRERAIWDLRQRIGAAAAEAPPPASAQRRLRKRSEVTHG</sequence>
<proteinExistence type="predicted"/>
<feature type="region of interest" description="Disordered" evidence="2">
    <location>
        <begin position="94"/>
        <end position="117"/>
    </location>
</feature>
<evidence type="ECO:0000313" key="3">
    <source>
        <dbReference type="EMBL" id="QBX33469.1"/>
    </source>
</evidence>
<accession>A0A4V1BIM5</accession>
<dbReference type="KEGG" id="plia:E4191_01120"/>
<dbReference type="AlphaFoldDB" id="A0A4V1BIM5"/>
<feature type="coiled-coil region" evidence="1">
    <location>
        <begin position="43"/>
        <end position="81"/>
    </location>
</feature>
<evidence type="ECO:0000256" key="2">
    <source>
        <dbReference type="SAM" id="MobiDB-lite"/>
    </source>
</evidence>
<evidence type="ECO:0000256" key="1">
    <source>
        <dbReference type="SAM" id="Coils"/>
    </source>
</evidence>
<dbReference type="Proteomes" id="UP000296374">
    <property type="component" value="Chromosome"/>
</dbReference>
<organism evidence="3 4">
    <name type="scientific">Paracoccus liaowanqingii</name>
    <dbReference type="NCBI Taxonomy" id="2560053"/>
    <lineage>
        <taxon>Bacteria</taxon>
        <taxon>Pseudomonadati</taxon>
        <taxon>Pseudomonadota</taxon>
        <taxon>Alphaproteobacteria</taxon>
        <taxon>Rhodobacterales</taxon>
        <taxon>Paracoccaceae</taxon>
        <taxon>Paracoccus</taxon>
    </lineage>
</organism>
<reference evidence="4" key="1">
    <citation type="submission" date="2019-03" db="EMBL/GenBank/DDBJ databases">
        <authorList>
            <person name="Li J."/>
        </authorList>
    </citation>
    <scope>NUCLEOTIDE SEQUENCE [LARGE SCALE GENOMIC DNA]</scope>
    <source>
        <strain evidence="4">2251</strain>
    </source>
</reference>
<dbReference type="RefSeq" id="WP_135311768.1">
    <property type="nucleotide sequence ID" value="NZ_CP038439.1"/>
</dbReference>
<protein>
    <submittedName>
        <fullName evidence="3">Uncharacterized protein</fullName>
    </submittedName>
</protein>
<gene>
    <name evidence="3" type="ORF">E4191_01120</name>
</gene>
<evidence type="ECO:0000313" key="4">
    <source>
        <dbReference type="Proteomes" id="UP000296374"/>
    </source>
</evidence>
<name>A0A4V1BIM5_9RHOB</name>
<dbReference type="EMBL" id="CP038439">
    <property type="protein sequence ID" value="QBX33469.1"/>
    <property type="molecule type" value="Genomic_DNA"/>
</dbReference>